<dbReference type="Pfam" id="PF05699">
    <property type="entry name" value="Dimer_Tnp_hAT"/>
    <property type="match status" value="1"/>
</dbReference>
<dbReference type="InterPro" id="IPR025398">
    <property type="entry name" value="DUF4371"/>
</dbReference>
<dbReference type="Pfam" id="PF14291">
    <property type="entry name" value="DUF4371"/>
    <property type="match status" value="1"/>
</dbReference>
<protein>
    <submittedName>
        <fullName evidence="3">Zinc finger MYM-type protein 1</fullName>
    </submittedName>
</protein>
<organism evidence="3 4">
    <name type="scientific">Holothuria leucospilota</name>
    <name type="common">Black long sea cucumber</name>
    <name type="synonym">Mertensiothuria leucospilota</name>
    <dbReference type="NCBI Taxonomy" id="206669"/>
    <lineage>
        <taxon>Eukaryota</taxon>
        <taxon>Metazoa</taxon>
        <taxon>Echinodermata</taxon>
        <taxon>Eleutherozoa</taxon>
        <taxon>Echinozoa</taxon>
        <taxon>Holothuroidea</taxon>
        <taxon>Aspidochirotacea</taxon>
        <taxon>Aspidochirotida</taxon>
        <taxon>Holothuriidae</taxon>
        <taxon>Holothuria</taxon>
    </lineage>
</organism>
<dbReference type="GO" id="GO:0046983">
    <property type="term" value="F:protein dimerization activity"/>
    <property type="evidence" value="ECO:0007669"/>
    <property type="project" value="InterPro"/>
</dbReference>
<feature type="domain" description="HAT C-terminal dimerisation" evidence="1">
    <location>
        <begin position="403"/>
        <end position="448"/>
    </location>
</feature>
<comment type="caution">
    <text evidence="3">The sequence shown here is derived from an EMBL/GenBank/DDBJ whole genome shotgun (WGS) entry which is preliminary data.</text>
</comment>
<keyword evidence="4" id="KW-1185">Reference proteome</keyword>
<dbReference type="OrthoDB" id="1739706at2759"/>
<dbReference type="PANTHER" id="PTHR45749:SF21">
    <property type="entry name" value="DUF4371 DOMAIN-CONTAINING PROTEIN"/>
    <property type="match status" value="1"/>
</dbReference>
<evidence type="ECO:0000259" key="1">
    <source>
        <dbReference type="Pfam" id="PF05699"/>
    </source>
</evidence>
<evidence type="ECO:0000313" key="3">
    <source>
        <dbReference type="EMBL" id="KAJ8050477.1"/>
    </source>
</evidence>
<dbReference type="AlphaFoldDB" id="A0A9Q1CR31"/>
<dbReference type="SUPFAM" id="SSF53098">
    <property type="entry name" value="Ribonuclease H-like"/>
    <property type="match status" value="1"/>
</dbReference>
<sequence length="487" mass="55039">MDEATDVTHHEQAAIIVRYVDKDMTIQERLIWVTAVENTTAENLLQTLLGALKMVEIDTSKIVSKCYDGAANMSGGISGVQSRLKEIQPRAIYMHCFGHCLNLVIADAMAEVQSTRNFFGSVQSIYNFIESSPHRHAILESVMKRLLTDKRIKTLKSLSETRWTCRAEAVNSIAENLQSILQALEEITERTTRPRVMAEAQALLKNISTFEFVLHMVALQPMLNKCKIVSNFLQSEDLDLVMALETVASLKENLLQMRSDEEASAIFSRAKTLCDGLCIDADIPRRPRKVSRRIDDCSENEHEFTSSQEEWKVRSYFQVIDKAVADIDCRFDQEATDIIRTCGKILRKEKPSDDEFNKIAAQFDVPPAELKTEFELYATDEGISQANISLPGLLKHLQTSGRDNVYKCLSKVLIGFASMPVTSSSAERAFSKMGIIKSKLRSTMTQTRFISHIILLSVELELVSTMDTDEVLKLFCEKTHRRLDFGF</sequence>
<dbReference type="Proteomes" id="UP001152320">
    <property type="component" value="Chromosome 1"/>
</dbReference>
<reference evidence="3" key="1">
    <citation type="submission" date="2021-10" db="EMBL/GenBank/DDBJ databases">
        <title>Tropical sea cucumber genome reveals ecological adaptation and Cuvierian tubules defense mechanism.</title>
        <authorList>
            <person name="Chen T."/>
        </authorList>
    </citation>
    <scope>NUCLEOTIDE SEQUENCE</scope>
    <source>
        <strain evidence="3">Nanhai2018</strain>
        <tissue evidence="3">Muscle</tissue>
    </source>
</reference>
<evidence type="ECO:0000313" key="4">
    <source>
        <dbReference type="Proteomes" id="UP001152320"/>
    </source>
</evidence>
<dbReference type="InterPro" id="IPR012337">
    <property type="entry name" value="RNaseH-like_sf"/>
</dbReference>
<evidence type="ECO:0000259" key="2">
    <source>
        <dbReference type="Pfam" id="PF14291"/>
    </source>
</evidence>
<dbReference type="InterPro" id="IPR008906">
    <property type="entry name" value="HATC_C_dom"/>
</dbReference>
<feature type="domain" description="DUF4371" evidence="2">
    <location>
        <begin position="2"/>
        <end position="79"/>
    </location>
</feature>
<proteinExistence type="predicted"/>
<dbReference type="PANTHER" id="PTHR45749">
    <property type="match status" value="1"/>
</dbReference>
<name>A0A9Q1CR31_HOLLE</name>
<gene>
    <name evidence="3" type="ORF">HOLleu_03697</name>
</gene>
<dbReference type="EMBL" id="JAIZAY010000001">
    <property type="protein sequence ID" value="KAJ8050477.1"/>
    <property type="molecule type" value="Genomic_DNA"/>
</dbReference>
<accession>A0A9Q1CR31</accession>